<evidence type="ECO:0000256" key="2">
    <source>
        <dbReference type="SAM" id="MobiDB-lite"/>
    </source>
</evidence>
<feature type="non-terminal residue" evidence="3">
    <location>
        <position position="1865"/>
    </location>
</feature>
<feature type="compositionally biased region" description="Low complexity" evidence="2">
    <location>
        <begin position="1810"/>
        <end position="1820"/>
    </location>
</feature>
<keyword evidence="1" id="KW-0175">Coiled coil</keyword>
<evidence type="ECO:0000256" key="1">
    <source>
        <dbReference type="SAM" id="Coils"/>
    </source>
</evidence>
<feature type="compositionally biased region" description="Polar residues" evidence="2">
    <location>
        <begin position="454"/>
        <end position="472"/>
    </location>
</feature>
<name>A0ABQ5KUG8_9EUKA</name>
<sequence>MQKNKDNPSVNFSSVAHARGDDRGSLSFSQSSHTASLSSLPFVNHPPLSTSYSPMLPPISLSVTVLSSYIRSTFLFETQDISVAPQCVSCSSLCLALALLCGGDETLTVLERALTLFVETSRPHDVSGLSVVGVTSGARLAMLQTPSHHTSLSIFKHREEEEIGSRGGIGVSDGVYFLDRMRMVNLRRNEERKRQKEKKNEDDRSFSSSVESQGTIGSKDSRSRSVKKKEEKRRQEIALKEAKEEENRRMLAKANRERDYLCIWEIGIHLARFLCLPSSPLFQTCPILTSLCQCIIQESARMLVDCIRTGDGIIAKEWTSVWQRQIERKGKAPLSSFDSFVKDSSSASQYLREVCDPTLPGNPMLLLLSYYDSLALSDMPECVRSCIGGVSMNHRNSYCGWGSKIGDSGLVSDSSDLEDEYWAQKLNISIHSERVQRLKEMEQSRNDERKKSLENPSNMKESADASSDQSIATKEDTVIYKEDLDGSIPEDDHVSQCKESEHGSSIKTRRDDDSSLIVIPDLTPLSLDDALSKCGVEASPCSSLPIGSISCPIMRSLFCLFPLLSILPISSISSFAHTTAIPGGLGTPKGSSSASGCLFPSLSNALAGPFFDSSGLCSIGECVWSGELATASQSGMNGLQGLSTAGDKGCNPTEMSNPMHARLGQSIASVSHSFFSSDVRGFGLLLSRLLSASSPLFSACVTFLFSCVSQASQDAHKSLSLVSFVFDSLTVCLNECLAALCISSTTSTVTSHDNLRVLLEIIDLVLSAFSDVSLCSLSSVLSPSHASASVDKFIHVFSGLHKSLLKMEGALAVCMGLEAERNRTERARSRFLWIRSVISGDLKRRNGSSSQHSVVYPSTFHSIPTLSLLCLKQCNRIKLSRGYVGCWRGLKTPLERGIFTHSEENIDDYEEEIHQKPSINSLRERIKQIKRRRKGIVSDDVLYSSDSSTAEGSPSCLPESFLHILSENLDYIIDESVSVHLKRNRTEAFGDGIKWMKDGLRWYLTSLVCSSEEEYLLKSPCNLRLSSNSAQFPSCLDGIDILNMIVESDEHSLQTSVQKYLRTEQRREQLIGSVLMIVLSESLKVCIRKGVVMIPLTSLSICVGFLEHSHTASQHIDLHELVGHVKNTSEIEQAMLGVKDRYCPIPLFNMDSVEMMCICMNIASICIGAPLPFNFTEKKTCSNYDNTIWKLIANVSSEQPHVGSSSTIRSGFPSPFSTFPSLSSLSHAIALCLQFVTLPNPPSLRLQHFIMQHRAILAVYQCLSGRSVLYLESCVVGLIARTMHMMLPLCKKLTLAYTKHVLQCTAQHFARSTLACNVLRDYYLQAFQQHPDFLLLFASQVMSIMGISSTTNCTRWLQDNSIGRVKNRIENVEIMVNILLIACAYSNIVFENQRVIDLLPPSLVSFLVVSLSSSSDPQASGLLLSVSSAVDKMKKSWLPSLLCLSHSEDAIVGMSSKQLLRKDRRIKVVSRILKLSPASSVKILMKDSFSTISAIFRTADKYFDLIGDCTHEMGEYEGSLSLLIDLLTCFSNLSLSGLRLLLIDFALVKREKEGEKMHENVRILESIVREDEKRLEEIEDDIRQKLISHIEMKHRKEEEDKDKDTNNEGVSSSPSTAGDNTVSASLSRSSSIVSNSDIEKKVRTIMKKYEPALQASKKLKENREKLAFLLEEEQSSSHSPFVDHLPTLPLLSLLLFFSSHSNAQLSYAASMSVLLILNTFMYQCDDYDGFTFRRVCDGCSCGMASGAAEECQTCVCNEEGNRMRYVSLPSERAGIVREERVKRCPCKSTESNPMSHANNSMKSYDHQRTSPSSSSSSSSCSSCDVSPLSSSLSLSLPRVREGALANLLCSCVCDCVEEQKRLQVY</sequence>
<keyword evidence="4" id="KW-1185">Reference proteome</keyword>
<proteinExistence type="predicted"/>
<feature type="region of interest" description="Disordered" evidence="2">
    <location>
        <begin position="437"/>
        <end position="472"/>
    </location>
</feature>
<feature type="compositionally biased region" description="Basic and acidic residues" evidence="2">
    <location>
        <begin position="437"/>
        <end position="453"/>
    </location>
</feature>
<feature type="compositionally biased region" description="Basic and acidic residues" evidence="2">
    <location>
        <begin position="219"/>
        <end position="233"/>
    </location>
</feature>
<feature type="coiled-coil region" evidence="1">
    <location>
        <begin position="1561"/>
        <end position="1588"/>
    </location>
</feature>
<dbReference type="EMBL" id="BQXS01011143">
    <property type="protein sequence ID" value="GKT36101.1"/>
    <property type="molecule type" value="Genomic_DNA"/>
</dbReference>
<protein>
    <submittedName>
        <fullName evidence="3">Uncharacterized protein</fullName>
    </submittedName>
</protein>
<feature type="compositionally biased region" description="Polar residues" evidence="2">
    <location>
        <begin position="206"/>
        <end position="216"/>
    </location>
</feature>
<feature type="compositionally biased region" description="Polar residues" evidence="2">
    <location>
        <begin position="1607"/>
        <end position="1622"/>
    </location>
</feature>
<feature type="region of interest" description="Disordered" evidence="2">
    <location>
        <begin position="487"/>
        <end position="511"/>
    </location>
</feature>
<feature type="region of interest" description="Disordered" evidence="2">
    <location>
        <begin position="1786"/>
        <end position="1820"/>
    </location>
</feature>
<feature type="region of interest" description="Disordered" evidence="2">
    <location>
        <begin position="188"/>
        <end position="233"/>
    </location>
</feature>
<reference evidence="3" key="1">
    <citation type="submission" date="2022-03" db="EMBL/GenBank/DDBJ databases">
        <title>Draft genome sequence of Aduncisulcus paluster, a free-living microaerophilic Fornicata.</title>
        <authorList>
            <person name="Yuyama I."/>
            <person name="Kume K."/>
            <person name="Tamura T."/>
            <person name="Inagaki Y."/>
            <person name="Hashimoto T."/>
        </authorList>
    </citation>
    <scope>NUCLEOTIDE SEQUENCE</scope>
    <source>
        <strain evidence="3">NY0171</strain>
    </source>
</reference>
<feature type="region of interest" description="Disordered" evidence="2">
    <location>
        <begin position="1593"/>
        <end position="1624"/>
    </location>
</feature>
<feature type="compositionally biased region" description="Basic and acidic residues" evidence="2">
    <location>
        <begin position="1593"/>
        <end position="1606"/>
    </location>
</feature>
<feature type="compositionally biased region" description="Basic and acidic residues" evidence="2">
    <location>
        <begin position="188"/>
        <end position="205"/>
    </location>
</feature>
<feature type="compositionally biased region" description="Polar residues" evidence="2">
    <location>
        <begin position="1788"/>
        <end position="1802"/>
    </location>
</feature>
<comment type="caution">
    <text evidence="3">The sequence shown here is derived from an EMBL/GenBank/DDBJ whole genome shotgun (WGS) entry which is preliminary data.</text>
</comment>
<accession>A0ABQ5KUG8</accession>
<gene>
    <name evidence="3" type="ORF">ADUPG1_009129</name>
</gene>
<evidence type="ECO:0000313" key="3">
    <source>
        <dbReference type="EMBL" id="GKT36101.1"/>
    </source>
</evidence>
<organism evidence="3 4">
    <name type="scientific">Aduncisulcus paluster</name>
    <dbReference type="NCBI Taxonomy" id="2918883"/>
    <lineage>
        <taxon>Eukaryota</taxon>
        <taxon>Metamonada</taxon>
        <taxon>Carpediemonas-like organisms</taxon>
        <taxon>Aduncisulcus</taxon>
    </lineage>
</organism>
<evidence type="ECO:0000313" key="4">
    <source>
        <dbReference type="Proteomes" id="UP001057375"/>
    </source>
</evidence>
<dbReference type="Proteomes" id="UP001057375">
    <property type="component" value="Unassembled WGS sequence"/>
</dbReference>